<organism evidence="11 12">
    <name type="scientific">Bursaphelenchus okinawaensis</name>
    <dbReference type="NCBI Taxonomy" id="465554"/>
    <lineage>
        <taxon>Eukaryota</taxon>
        <taxon>Metazoa</taxon>
        <taxon>Ecdysozoa</taxon>
        <taxon>Nematoda</taxon>
        <taxon>Chromadorea</taxon>
        <taxon>Rhabditida</taxon>
        <taxon>Tylenchina</taxon>
        <taxon>Tylenchomorpha</taxon>
        <taxon>Aphelenchoidea</taxon>
        <taxon>Aphelenchoididae</taxon>
        <taxon>Bursaphelenchus</taxon>
    </lineage>
</organism>
<dbReference type="EMBL" id="CAJFDH010000001">
    <property type="protein sequence ID" value="CAD5206010.1"/>
    <property type="molecule type" value="Genomic_DNA"/>
</dbReference>
<proteinExistence type="inferred from homology"/>
<dbReference type="OrthoDB" id="10069059at2759"/>
<comment type="caution">
    <text evidence="11">The sequence shown here is derived from an EMBL/GenBank/DDBJ whole genome shotgun (WGS) entry which is preliminary data.</text>
</comment>
<dbReference type="PANTHER" id="PTHR10816:SF15">
    <property type="entry name" value="MYELIN TRANSCRIPTION FACTOR 1-LIKE PROTEIN"/>
    <property type="match status" value="1"/>
</dbReference>
<dbReference type="FunFam" id="4.10.320.30:FF:000001">
    <property type="entry name" value="Myelin transcription factor 1-like, a"/>
    <property type="match status" value="2"/>
</dbReference>
<dbReference type="Proteomes" id="UP000783686">
    <property type="component" value="Unassembled WGS sequence"/>
</dbReference>
<protein>
    <submittedName>
        <fullName evidence="11">Uncharacterized protein</fullName>
    </submittedName>
</protein>
<dbReference type="GO" id="GO:0007399">
    <property type="term" value="P:nervous system development"/>
    <property type="evidence" value="ECO:0007669"/>
    <property type="project" value="UniProtKB-KW"/>
</dbReference>
<evidence type="ECO:0000256" key="3">
    <source>
        <dbReference type="ARBA" id="ARBA00022723"/>
    </source>
</evidence>
<dbReference type="EMBL" id="CAJFCW020000001">
    <property type="protein sequence ID" value="CAG9080143.1"/>
    <property type="molecule type" value="Genomic_DNA"/>
</dbReference>
<dbReference type="PANTHER" id="PTHR10816">
    <property type="entry name" value="MYELIN TRANSCRIPTION FACTOR 1-RELATED"/>
    <property type="match status" value="1"/>
</dbReference>
<feature type="compositionally biased region" description="Low complexity" evidence="10">
    <location>
        <begin position="18"/>
        <end position="38"/>
    </location>
</feature>
<keyword evidence="12" id="KW-1185">Reference proteome</keyword>
<dbReference type="InterPro" id="IPR036060">
    <property type="entry name" value="Znf_C2H2C_sf"/>
</dbReference>
<evidence type="ECO:0000256" key="8">
    <source>
        <dbReference type="ARBA" id="ARBA00023163"/>
    </source>
</evidence>
<evidence type="ECO:0000256" key="7">
    <source>
        <dbReference type="ARBA" id="ARBA00023015"/>
    </source>
</evidence>
<dbReference type="Gene3D" id="4.10.320.30">
    <property type="match status" value="2"/>
</dbReference>
<evidence type="ECO:0000313" key="12">
    <source>
        <dbReference type="Proteomes" id="UP000614601"/>
    </source>
</evidence>
<evidence type="ECO:0000256" key="2">
    <source>
        <dbReference type="ARBA" id="ARBA00010194"/>
    </source>
</evidence>
<evidence type="ECO:0000256" key="6">
    <source>
        <dbReference type="ARBA" id="ARBA00022833"/>
    </source>
</evidence>
<comment type="subcellular location">
    <subcellularLocation>
        <location evidence="1">Nucleus</location>
    </subcellularLocation>
</comment>
<feature type="compositionally biased region" description="Low complexity" evidence="10">
    <location>
        <begin position="244"/>
        <end position="254"/>
    </location>
</feature>
<evidence type="ECO:0000256" key="5">
    <source>
        <dbReference type="ARBA" id="ARBA00022771"/>
    </source>
</evidence>
<reference evidence="11" key="1">
    <citation type="submission" date="2020-09" db="EMBL/GenBank/DDBJ databases">
        <authorList>
            <person name="Kikuchi T."/>
        </authorList>
    </citation>
    <scope>NUCLEOTIDE SEQUENCE</scope>
    <source>
        <strain evidence="11">SH1</strain>
    </source>
</reference>
<keyword evidence="3" id="KW-0479">Metal-binding</keyword>
<feature type="region of interest" description="Disordered" evidence="10">
    <location>
        <begin position="217"/>
        <end position="254"/>
    </location>
</feature>
<dbReference type="Pfam" id="PF01530">
    <property type="entry name" value="zf-C2HC"/>
    <property type="match status" value="2"/>
</dbReference>
<evidence type="ECO:0000256" key="9">
    <source>
        <dbReference type="ARBA" id="ARBA00023242"/>
    </source>
</evidence>
<keyword evidence="8" id="KW-0804">Transcription</keyword>
<keyword evidence="4" id="KW-0677">Repeat</keyword>
<dbReference type="AlphaFoldDB" id="A0A811JRG0"/>
<dbReference type="Proteomes" id="UP000614601">
    <property type="component" value="Unassembled WGS sequence"/>
</dbReference>
<comment type="similarity">
    <text evidence="2">Belongs to the MYT1 family.</text>
</comment>
<gene>
    <name evidence="11" type="ORF">BOKJ2_LOCUS694</name>
</gene>
<dbReference type="GO" id="GO:0006355">
    <property type="term" value="P:regulation of DNA-templated transcription"/>
    <property type="evidence" value="ECO:0007669"/>
    <property type="project" value="InterPro"/>
</dbReference>
<dbReference type="GO" id="GO:0008270">
    <property type="term" value="F:zinc ion binding"/>
    <property type="evidence" value="ECO:0007669"/>
    <property type="project" value="UniProtKB-KW"/>
</dbReference>
<dbReference type="PROSITE" id="PS51802">
    <property type="entry name" value="ZF_CCHHC"/>
    <property type="match status" value="2"/>
</dbReference>
<dbReference type="GO" id="GO:0005634">
    <property type="term" value="C:nucleus"/>
    <property type="evidence" value="ECO:0007669"/>
    <property type="project" value="UniProtKB-SubCell"/>
</dbReference>
<evidence type="ECO:0000313" key="11">
    <source>
        <dbReference type="EMBL" id="CAD5206010.1"/>
    </source>
</evidence>
<accession>A0A811JRG0</accession>
<feature type="compositionally biased region" description="Basic and acidic residues" evidence="10">
    <location>
        <begin position="73"/>
        <end position="85"/>
    </location>
</feature>
<keyword evidence="9" id="KW-0539">Nucleus</keyword>
<name>A0A811JRG0_9BILA</name>
<feature type="compositionally biased region" description="Polar residues" evidence="10">
    <location>
        <begin position="223"/>
        <end position="242"/>
    </location>
</feature>
<keyword evidence="7" id="KW-0805">Transcription regulation</keyword>
<dbReference type="InterPro" id="IPR002515">
    <property type="entry name" value="Znf_C2H2C"/>
</dbReference>
<keyword evidence="6" id="KW-0862">Zinc</keyword>
<feature type="region of interest" description="Disordered" evidence="10">
    <location>
        <begin position="15"/>
        <end position="91"/>
    </location>
</feature>
<keyword evidence="5" id="KW-0863">Zinc-finger</keyword>
<sequence length="395" mass="42759">MSALDASWLFALTKTEVPEAPISSASTSPSPTESSGPSVEDLGPKPAKRRRKPDPKDVIRLIAEPQLTVEVNEPPRLDPITEEKPQFSPQNDQNQVHAFLNESQPESSVSPSNLSFNLPSGIPYGTAIRAIENGKLTCPTPGCDGSGHQTGLYTHHRSLSGCPRRPNKNTIQMLSLQQDTILHCQTPGCTGKGHVNASRSSHRSLSGCPIAHQQKLARRSVKLPNSHTPNSSTHSRGATPNSIDPASPSPSDAASLARLLGNFDENPLDLSLKSKEDCRSVGSDSENKAISILDLLQSTKHNVEPEKPKITWPTATVSPIQKLLEQSLTRNPAEAYMALLSNFSVLNNFNMAATTQANNFVFQNPFMAFNGTVGMNEDKKSQLFQFQSNPANQST</sequence>
<evidence type="ECO:0000256" key="10">
    <source>
        <dbReference type="SAM" id="MobiDB-lite"/>
    </source>
</evidence>
<dbReference type="SUPFAM" id="SSF103637">
    <property type="entry name" value="CCHHC domain"/>
    <property type="match status" value="2"/>
</dbReference>
<evidence type="ECO:0000256" key="4">
    <source>
        <dbReference type="ARBA" id="ARBA00022737"/>
    </source>
</evidence>
<evidence type="ECO:0000256" key="1">
    <source>
        <dbReference type="ARBA" id="ARBA00004123"/>
    </source>
</evidence>